<evidence type="ECO:0000256" key="1">
    <source>
        <dbReference type="SAM" id="MobiDB-lite"/>
    </source>
</evidence>
<dbReference type="OrthoDB" id="8480367at2"/>
<dbReference type="STRING" id="1184609.KILIM_083_00180"/>
<organism evidence="2 3">
    <name type="scientific">Kineosphaera limosa NBRC 100340</name>
    <dbReference type="NCBI Taxonomy" id="1184609"/>
    <lineage>
        <taxon>Bacteria</taxon>
        <taxon>Bacillati</taxon>
        <taxon>Actinomycetota</taxon>
        <taxon>Actinomycetes</taxon>
        <taxon>Micrococcales</taxon>
        <taxon>Dermatophilaceae</taxon>
        <taxon>Kineosphaera</taxon>
    </lineage>
</organism>
<feature type="compositionally biased region" description="Basic and acidic residues" evidence="1">
    <location>
        <begin position="267"/>
        <end position="285"/>
    </location>
</feature>
<gene>
    <name evidence="2" type="ORF">KILIM_083_00180</name>
</gene>
<dbReference type="AlphaFoldDB" id="K6X0G4"/>
<feature type="compositionally biased region" description="Low complexity" evidence="1">
    <location>
        <begin position="12"/>
        <end position="58"/>
    </location>
</feature>
<dbReference type="Pfam" id="PF12502">
    <property type="entry name" value="DUF3710"/>
    <property type="match status" value="1"/>
</dbReference>
<evidence type="ECO:0008006" key="4">
    <source>
        <dbReference type="Google" id="ProtNLM"/>
    </source>
</evidence>
<sequence length="285" mass="29565">MALFRRKRATADEATPEAPEGSVSSQTDAQPAPADAPAGGGAAATDATSGAAKTGETSETGEEAELGPFDASTLTTRAGLVDLGAILLPGIRGLVVSMELDQASGDVTAVRVHLGNSQLQLQAFAAPKSTGIWDEIRGEIAEALTAQGGSSTTEVGPFGTELIVRVPGLGADGRPVTNAMRFVGIDRPRWFLRGVISGPAATDAEAARPFVDLLHVTIVDRGHEPMAPRELLPLRLPPEPVAPEATPEAGPAVPLDQAQQGQQPAEHSTDDLRPFERGPEITEVR</sequence>
<accession>K6X0G4</accession>
<feature type="compositionally biased region" description="Low complexity" evidence="1">
    <location>
        <begin position="242"/>
        <end position="254"/>
    </location>
</feature>
<dbReference type="RefSeq" id="WP_006594354.1">
    <property type="nucleotide sequence ID" value="NZ_BAHD01000083.1"/>
</dbReference>
<dbReference type="InterPro" id="IPR022183">
    <property type="entry name" value="DUF3710"/>
</dbReference>
<feature type="compositionally biased region" description="Polar residues" evidence="1">
    <location>
        <begin position="257"/>
        <end position="266"/>
    </location>
</feature>
<evidence type="ECO:0000313" key="3">
    <source>
        <dbReference type="Proteomes" id="UP000008366"/>
    </source>
</evidence>
<reference evidence="2 3" key="1">
    <citation type="submission" date="2012-08" db="EMBL/GenBank/DDBJ databases">
        <title>Whole genome shotgun sequence of Kineosphaera limosa NBRC 100340.</title>
        <authorList>
            <person name="Yoshida I."/>
            <person name="Isaki S."/>
            <person name="Hosoyama A."/>
            <person name="Tsuchikane K."/>
            <person name="Katsumata H."/>
            <person name="Ando Y."/>
            <person name="Ohji S."/>
            <person name="Hamada M."/>
            <person name="Tamura T."/>
            <person name="Yamazoe A."/>
            <person name="Yamazaki S."/>
            <person name="Fujita N."/>
        </authorList>
    </citation>
    <scope>NUCLEOTIDE SEQUENCE [LARGE SCALE GENOMIC DNA]</scope>
    <source>
        <strain evidence="2 3">NBRC 100340</strain>
    </source>
</reference>
<feature type="region of interest" description="Disordered" evidence="1">
    <location>
        <begin position="234"/>
        <end position="285"/>
    </location>
</feature>
<evidence type="ECO:0000313" key="2">
    <source>
        <dbReference type="EMBL" id="GAB97822.1"/>
    </source>
</evidence>
<keyword evidence="3" id="KW-1185">Reference proteome</keyword>
<dbReference type="eggNOG" id="ENOG502Z90C">
    <property type="taxonomic scope" value="Bacteria"/>
</dbReference>
<proteinExistence type="predicted"/>
<dbReference type="Proteomes" id="UP000008366">
    <property type="component" value="Unassembled WGS sequence"/>
</dbReference>
<feature type="region of interest" description="Disordered" evidence="1">
    <location>
        <begin position="1"/>
        <end position="69"/>
    </location>
</feature>
<dbReference type="EMBL" id="BAHD01000083">
    <property type="protein sequence ID" value="GAB97822.1"/>
    <property type="molecule type" value="Genomic_DNA"/>
</dbReference>
<protein>
    <recommendedName>
        <fullName evidence="4">DUF3710 domain-containing protein</fullName>
    </recommendedName>
</protein>
<name>K6X0G4_9MICO</name>
<comment type="caution">
    <text evidence="2">The sequence shown here is derived from an EMBL/GenBank/DDBJ whole genome shotgun (WGS) entry which is preliminary data.</text>
</comment>